<keyword evidence="8" id="KW-1185">Reference proteome</keyword>
<feature type="transmembrane region" description="Helical" evidence="5">
    <location>
        <begin position="1006"/>
        <end position="1024"/>
    </location>
</feature>
<feature type="transmembrane region" description="Helical" evidence="5">
    <location>
        <begin position="782"/>
        <end position="804"/>
    </location>
</feature>
<dbReference type="InterPro" id="IPR005828">
    <property type="entry name" value="MFS_sugar_transport-like"/>
</dbReference>
<feature type="transmembrane region" description="Helical" evidence="5">
    <location>
        <begin position="965"/>
        <end position="986"/>
    </location>
</feature>
<dbReference type="InterPro" id="IPR036259">
    <property type="entry name" value="MFS_trans_sf"/>
</dbReference>
<feature type="domain" description="Major facilitator superfamily (MFS) profile" evidence="6">
    <location>
        <begin position="743"/>
        <end position="1169"/>
    </location>
</feature>
<dbReference type="Gene3D" id="2.60.120.260">
    <property type="entry name" value="Galactose-binding domain-like"/>
    <property type="match status" value="1"/>
</dbReference>
<feature type="transmembrane region" description="Helical" evidence="5">
    <location>
        <begin position="1064"/>
        <end position="1084"/>
    </location>
</feature>
<feature type="transmembrane region" description="Helical" evidence="5">
    <location>
        <begin position="871"/>
        <end position="893"/>
    </location>
</feature>
<sequence length="1169" mass="130521">MKDSISTITNALNKHWVLVPDWTDSSPDNGAGRLVTFTRHFVLDEEAAGSGISAVIHMTADTRYKLFVNGERVSVGPTRSCPQIWYYDTIDIKPRLKLGDNEIRVVVLRFFAAASTALPFARTAFPGLSTYGKVMKGQQELVDVSTDDRWVGRIQWETNLPKGLEDDPFLHWEAFLVEGAAITLPPNTCHRLEIQADVHSTAFLKWIMTPPKLSGSSIKVTYSEAYEQTPRSYPWLRSKGDRLERNGSQLIGPHDFFDISAGSPDQPDTWTYEPFWFRTFRFLAIEITTGSSSLQLVSLTAVQVNYPLAAKSTWKEPGNVETERIWDLSLRTLRNCMFDGYSDCPFYEQLQYAEDTRSSALFHYVLSGDDRLAKQAIIGFAASLLPEGITQSRYPSHVKQIIPGFSLFWILQVCDHMDFFDEPGFARQFLSPIDRVLEFFGSHVGEHGLVCDLPAHHWQFVDWAVDWIGTKTHPDGGVPLAGRDNSVHTYFSMLYAYALQRASRLLSQVGRPAMATEYDQRASDLVSSIRKLCFDGNFYTDSLASDAAPGHYSQHCQAWAVLCGAATGEQARQIVKGSFAAQHDRGSKIDFAKCSYAMMLYAFRAFALAGDGVYESLYHTAWEPWRRMLGANLSTWEEDSVSQRSDCHAWGCSPIFEYMTEVAGLKPLSPGWETVLWEPRLDLSDGIHATVASPNLVLRYVQNPQAPLTFTMPGDQIDSCPVQPNINLKRWWTYPNLRTLNFLLLVPLITSFTLGFDGSMFGSLQASDAWQSYFDYPVGSRLATLGAAPTIASFVGIFVVPFAADRIGRKWSMFLGAAFIVAGGAIQAAAQNFAMYGVARAFIGFGSVWCQTAGIAWVVEISHPRQRATATAIFFTSYSVGSVVAAFIIYGTVRIPDNSAWRIPSALQVVPSAIQLVFIYFNDTLANWEYEEIALALEAEKTLTQGFFKPIKEAFGTKGNRKRMFIIIWLSICSQASGNSFISYYFSPVLRSIGVTSQLSQTLINATSQLLSWFSAVGFAFLPGRVGRRPLFLVSLAWLLLTVSGMTAASAVYANDNSNKSASYAVVALMYIFSPAYNCVNLIFQYATPIGLENIGWKYFIVHIPWIMIEFVVVYLVFPETKGYALEEISVLFEGNNAPVTPAMMAHDKPEVHQLEDKPIESEHQEDTK</sequence>
<comment type="subcellular location">
    <subcellularLocation>
        <location evidence="1">Membrane</location>
        <topology evidence="1">Multi-pass membrane protein</topology>
    </subcellularLocation>
</comment>
<dbReference type="SUPFAM" id="SSF48208">
    <property type="entry name" value="Six-hairpin glycosidases"/>
    <property type="match status" value="1"/>
</dbReference>
<dbReference type="GO" id="GO:0005975">
    <property type="term" value="P:carbohydrate metabolic process"/>
    <property type="evidence" value="ECO:0007669"/>
    <property type="project" value="InterPro"/>
</dbReference>
<dbReference type="AlphaFoldDB" id="A0A427YQ16"/>
<dbReference type="InterPro" id="IPR008979">
    <property type="entry name" value="Galactose-bd-like_sf"/>
</dbReference>
<evidence type="ECO:0000313" key="8">
    <source>
        <dbReference type="Proteomes" id="UP000279259"/>
    </source>
</evidence>
<dbReference type="PANTHER" id="PTHR34987:SF2">
    <property type="entry name" value="B, PUTATIVE (AFU_ORTHOLOGUE AFUA_7G05040)-RELATED"/>
    <property type="match status" value="1"/>
</dbReference>
<feature type="transmembrane region" description="Helical" evidence="5">
    <location>
        <begin position="1031"/>
        <end position="1052"/>
    </location>
</feature>
<dbReference type="Proteomes" id="UP000279259">
    <property type="component" value="Unassembled WGS sequence"/>
</dbReference>
<dbReference type="OrthoDB" id="6503935at2759"/>
<dbReference type="EMBL" id="RSCD01000004">
    <property type="protein sequence ID" value="RSH93204.1"/>
    <property type="molecule type" value="Genomic_DNA"/>
</dbReference>
<dbReference type="InterPro" id="IPR020846">
    <property type="entry name" value="MFS_dom"/>
</dbReference>
<evidence type="ECO:0000256" key="2">
    <source>
        <dbReference type="ARBA" id="ARBA00022692"/>
    </source>
</evidence>
<dbReference type="SUPFAM" id="SSF49785">
    <property type="entry name" value="Galactose-binding domain-like"/>
    <property type="match status" value="1"/>
</dbReference>
<protein>
    <recommendedName>
        <fullName evidence="6">Major facilitator superfamily (MFS) profile domain-containing protein</fullName>
    </recommendedName>
</protein>
<dbReference type="Pfam" id="PF17389">
    <property type="entry name" value="Bac_rhamnosid6H"/>
    <property type="match status" value="1"/>
</dbReference>
<dbReference type="GO" id="GO:0016020">
    <property type="term" value="C:membrane"/>
    <property type="evidence" value="ECO:0007669"/>
    <property type="project" value="UniProtKB-SubCell"/>
</dbReference>
<dbReference type="Gene3D" id="1.50.10.10">
    <property type="match status" value="1"/>
</dbReference>
<reference evidence="7 8" key="1">
    <citation type="submission" date="2018-11" db="EMBL/GenBank/DDBJ databases">
        <title>Genome sequence of Saitozyma podzolica DSM 27192.</title>
        <authorList>
            <person name="Aliyu H."/>
            <person name="Gorte O."/>
            <person name="Ochsenreither K."/>
        </authorList>
    </citation>
    <scope>NUCLEOTIDE SEQUENCE [LARGE SCALE GENOMIC DNA]</scope>
    <source>
        <strain evidence="7 8">DSM 27192</strain>
    </source>
</reference>
<feature type="transmembrane region" description="Helical" evidence="5">
    <location>
        <begin position="1096"/>
        <end position="1118"/>
    </location>
</feature>
<dbReference type="Gene3D" id="1.20.1250.20">
    <property type="entry name" value="MFS general substrate transporter like domains"/>
    <property type="match status" value="2"/>
</dbReference>
<proteinExistence type="predicted"/>
<keyword evidence="3 5" id="KW-1133">Transmembrane helix</keyword>
<dbReference type="SUPFAM" id="SSF103473">
    <property type="entry name" value="MFS general substrate transporter"/>
    <property type="match status" value="1"/>
</dbReference>
<keyword evidence="2 5" id="KW-0812">Transmembrane</keyword>
<dbReference type="GO" id="GO:0003824">
    <property type="term" value="F:catalytic activity"/>
    <property type="evidence" value="ECO:0007669"/>
    <property type="project" value="UniProtKB-ARBA"/>
</dbReference>
<feature type="transmembrane region" description="Helical" evidence="5">
    <location>
        <begin position="836"/>
        <end position="859"/>
    </location>
</feature>
<gene>
    <name evidence="7" type="ORF">EHS25_007557</name>
</gene>
<evidence type="ECO:0000256" key="5">
    <source>
        <dbReference type="SAM" id="Phobius"/>
    </source>
</evidence>
<organism evidence="7 8">
    <name type="scientific">Saitozyma podzolica</name>
    <dbReference type="NCBI Taxonomy" id="1890683"/>
    <lineage>
        <taxon>Eukaryota</taxon>
        <taxon>Fungi</taxon>
        <taxon>Dikarya</taxon>
        <taxon>Basidiomycota</taxon>
        <taxon>Agaricomycotina</taxon>
        <taxon>Tremellomycetes</taxon>
        <taxon>Tremellales</taxon>
        <taxon>Trimorphomycetaceae</taxon>
        <taxon>Saitozyma</taxon>
    </lineage>
</organism>
<dbReference type="InterPro" id="IPR008928">
    <property type="entry name" value="6-hairpin_glycosidase_sf"/>
</dbReference>
<evidence type="ECO:0000256" key="3">
    <source>
        <dbReference type="ARBA" id="ARBA00022989"/>
    </source>
</evidence>
<keyword evidence="4 5" id="KW-0472">Membrane</keyword>
<dbReference type="Gene3D" id="2.60.420.10">
    <property type="entry name" value="Maltose phosphorylase, domain 3"/>
    <property type="match status" value="1"/>
</dbReference>
<name>A0A427YQ16_9TREE</name>
<feature type="transmembrane region" description="Helical" evidence="5">
    <location>
        <begin position="899"/>
        <end position="921"/>
    </location>
</feature>
<dbReference type="InterPro" id="IPR035396">
    <property type="entry name" value="Bac_rhamnosid6H"/>
</dbReference>
<feature type="transmembrane region" description="Helical" evidence="5">
    <location>
        <begin position="739"/>
        <end position="762"/>
    </location>
</feature>
<dbReference type="Pfam" id="PF00083">
    <property type="entry name" value="Sugar_tr"/>
    <property type="match status" value="1"/>
</dbReference>
<dbReference type="PANTHER" id="PTHR34987">
    <property type="entry name" value="C, PUTATIVE (AFU_ORTHOLOGUE AFUA_3G02880)-RELATED"/>
    <property type="match status" value="1"/>
</dbReference>
<evidence type="ECO:0000256" key="4">
    <source>
        <dbReference type="ARBA" id="ARBA00023136"/>
    </source>
</evidence>
<dbReference type="InterPro" id="IPR012341">
    <property type="entry name" value="6hp_glycosidase-like_sf"/>
</dbReference>
<accession>A0A427YQ16</accession>
<comment type="caution">
    <text evidence="7">The sequence shown here is derived from an EMBL/GenBank/DDBJ whole genome shotgun (WGS) entry which is preliminary data.</text>
</comment>
<evidence type="ECO:0000259" key="6">
    <source>
        <dbReference type="PROSITE" id="PS50850"/>
    </source>
</evidence>
<evidence type="ECO:0000313" key="7">
    <source>
        <dbReference type="EMBL" id="RSH93204.1"/>
    </source>
</evidence>
<evidence type="ECO:0000256" key="1">
    <source>
        <dbReference type="ARBA" id="ARBA00004141"/>
    </source>
</evidence>
<dbReference type="GO" id="GO:0022857">
    <property type="term" value="F:transmembrane transporter activity"/>
    <property type="evidence" value="ECO:0007669"/>
    <property type="project" value="InterPro"/>
</dbReference>
<feature type="transmembrane region" description="Helical" evidence="5">
    <location>
        <begin position="811"/>
        <end position="830"/>
    </location>
</feature>
<dbReference type="PROSITE" id="PS50850">
    <property type="entry name" value="MFS"/>
    <property type="match status" value="1"/>
</dbReference>